<proteinExistence type="predicted"/>
<evidence type="ECO:0000313" key="2">
    <source>
        <dbReference type="EMBL" id="CZT46698.1"/>
    </source>
</evidence>
<dbReference type="PRINTS" id="PR01217">
    <property type="entry name" value="PRICHEXTENSN"/>
</dbReference>
<reference evidence="3" key="1">
    <citation type="submission" date="2016-03" db="EMBL/GenBank/DDBJ databases">
        <authorList>
            <person name="Guldener U."/>
        </authorList>
    </citation>
    <scope>NUCLEOTIDE SEQUENCE [LARGE SCALE GENOMIC DNA]</scope>
</reference>
<evidence type="ECO:0000256" key="1">
    <source>
        <dbReference type="SAM" id="MobiDB-lite"/>
    </source>
</evidence>
<feature type="compositionally biased region" description="Basic and acidic residues" evidence="1">
    <location>
        <begin position="270"/>
        <end position="295"/>
    </location>
</feature>
<feature type="compositionally biased region" description="Basic and acidic residues" evidence="1">
    <location>
        <begin position="311"/>
        <end position="334"/>
    </location>
</feature>
<protein>
    <submittedName>
        <fullName evidence="2">Uncharacterized protein</fullName>
    </submittedName>
</protein>
<dbReference type="Proteomes" id="UP000177625">
    <property type="component" value="Unassembled WGS sequence"/>
</dbReference>
<evidence type="ECO:0000313" key="3">
    <source>
        <dbReference type="Proteomes" id="UP000177625"/>
    </source>
</evidence>
<name>A0A1E1MCC1_RHYSE</name>
<accession>A0A1E1MCC1</accession>
<dbReference type="EMBL" id="FJVC01000259">
    <property type="protein sequence ID" value="CZT46698.1"/>
    <property type="molecule type" value="Genomic_DNA"/>
</dbReference>
<feature type="region of interest" description="Disordered" evidence="1">
    <location>
        <begin position="265"/>
        <end position="340"/>
    </location>
</feature>
<organism evidence="2 3">
    <name type="scientific">Rhynchosporium secalis</name>
    <name type="common">Barley scald fungus</name>
    <dbReference type="NCBI Taxonomy" id="38038"/>
    <lineage>
        <taxon>Eukaryota</taxon>
        <taxon>Fungi</taxon>
        <taxon>Dikarya</taxon>
        <taxon>Ascomycota</taxon>
        <taxon>Pezizomycotina</taxon>
        <taxon>Leotiomycetes</taxon>
        <taxon>Helotiales</taxon>
        <taxon>Ploettnerulaceae</taxon>
        <taxon>Rhynchosporium</taxon>
    </lineage>
</organism>
<sequence>MGQKCSGLRRPKQKQQQQPTAPIFNPPSRPPRSPPLPPHELIYHPSAPNDPHPIVTNLEKEKEEKQEEPDPSSHPYFRDSGISIPHTGSPIPQPSLPQPPPLTPSPAPAPALLSQRPLLPLPLPLPLPPTVPLNQNPISAPPPEIITALSTPHPQWTNTQCRYWLSQVLITYANRPSPVARRLADGFQGWGGSLFLKTREEWDGWMGEDGRAIWALLKGMRDSEDLGMGVREVNRDRGRVRGGLGNGDAIGNAVARRWSLKRGGVGAGVGEKERANRRRSEVGREVSVENEDSKKMQVASEWGKGKGRLKSLSEEREKVRGEKPRPMPEDDRRGKSWLAF</sequence>
<dbReference type="AlphaFoldDB" id="A0A1E1MCC1"/>
<gene>
    <name evidence="2" type="ORF">RSE6_07172</name>
</gene>
<feature type="compositionally biased region" description="Pro residues" evidence="1">
    <location>
        <begin position="91"/>
        <end position="109"/>
    </location>
</feature>
<feature type="compositionally biased region" description="Pro residues" evidence="1">
    <location>
        <begin position="24"/>
        <end position="38"/>
    </location>
</feature>
<feature type="region of interest" description="Disordered" evidence="1">
    <location>
        <begin position="1"/>
        <end position="113"/>
    </location>
</feature>
<keyword evidence="3" id="KW-1185">Reference proteome</keyword>